<dbReference type="Gene3D" id="3.40.50.1820">
    <property type="entry name" value="alpha/beta hydrolase"/>
    <property type="match status" value="1"/>
</dbReference>
<dbReference type="SUPFAM" id="SSF53474">
    <property type="entry name" value="alpha/beta-Hydrolases"/>
    <property type="match status" value="1"/>
</dbReference>
<dbReference type="InterPro" id="IPR001375">
    <property type="entry name" value="Peptidase_S9_cat"/>
</dbReference>
<feature type="domain" description="Peptidase S9 prolyl oligopeptidase catalytic" evidence="1">
    <location>
        <begin position="3"/>
        <end position="201"/>
    </location>
</feature>
<organism evidence="2">
    <name type="scientific">freshwater metagenome</name>
    <dbReference type="NCBI Taxonomy" id="449393"/>
    <lineage>
        <taxon>unclassified sequences</taxon>
        <taxon>metagenomes</taxon>
        <taxon>ecological metagenomes</taxon>
    </lineage>
</organism>
<dbReference type="Pfam" id="PF00326">
    <property type="entry name" value="Peptidase_S9"/>
    <property type="match status" value="1"/>
</dbReference>
<gene>
    <name evidence="2" type="ORF">UFOPK1961_01041</name>
</gene>
<dbReference type="GO" id="GO:0006508">
    <property type="term" value="P:proteolysis"/>
    <property type="evidence" value="ECO:0007669"/>
    <property type="project" value="InterPro"/>
</dbReference>
<accession>A0A6J6JH35</accession>
<name>A0A6J6JH35_9ZZZZ</name>
<dbReference type="EMBL" id="CAEZVJ010000141">
    <property type="protein sequence ID" value="CAB4635523.1"/>
    <property type="molecule type" value="Genomic_DNA"/>
</dbReference>
<evidence type="ECO:0000259" key="1">
    <source>
        <dbReference type="Pfam" id="PF00326"/>
    </source>
</evidence>
<proteinExistence type="predicted"/>
<dbReference type="InterPro" id="IPR029058">
    <property type="entry name" value="AB_hydrolase_fold"/>
</dbReference>
<evidence type="ECO:0000313" key="2">
    <source>
        <dbReference type="EMBL" id="CAB4635523.1"/>
    </source>
</evidence>
<protein>
    <submittedName>
        <fullName evidence="2">Unannotated protein</fullName>
    </submittedName>
</protein>
<dbReference type="GO" id="GO:0008236">
    <property type="term" value="F:serine-type peptidase activity"/>
    <property type="evidence" value="ECO:0007669"/>
    <property type="project" value="InterPro"/>
</dbReference>
<sequence length="204" mass="21896">MLVKEGFNVLLVDRRDEGESTCTDGRHSAGQEESDDFAVVADWLVATKGVHPKSLGMFGVSGGAITTSLVPAKTDKVSAFAMEGTIFDFSAAAQHEVEFKGFPGFLWQLALFSAQWFHGVNLTETSVTSAIDAAGDRPMLVLHGDADTRLAYQSSVDFVAYAKSVGVDATLETFKGADHTEGMLTETDRYAKALTSFFDANLVP</sequence>
<dbReference type="AlphaFoldDB" id="A0A6J6JH35"/>
<reference evidence="2" key="1">
    <citation type="submission" date="2020-05" db="EMBL/GenBank/DDBJ databases">
        <authorList>
            <person name="Chiriac C."/>
            <person name="Salcher M."/>
            <person name="Ghai R."/>
            <person name="Kavagutti S V."/>
        </authorList>
    </citation>
    <scope>NUCLEOTIDE SEQUENCE</scope>
</reference>